<dbReference type="SUPFAM" id="SSF55729">
    <property type="entry name" value="Acyl-CoA N-acyltransferases (Nat)"/>
    <property type="match status" value="1"/>
</dbReference>
<dbReference type="Gene3D" id="3.40.630.30">
    <property type="match status" value="1"/>
</dbReference>
<keyword evidence="2 7" id="KW-0808">Transferase</keyword>
<organism evidence="7 8">
    <name type="scientific">Ferrovibrio terrae</name>
    <dbReference type="NCBI Taxonomy" id="2594003"/>
    <lineage>
        <taxon>Bacteria</taxon>
        <taxon>Pseudomonadati</taxon>
        <taxon>Pseudomonadota</taxon>
        <taxon>Alphaproteobacteria</taxon>
        <taxon>Rhodospirillales</taxon>
        <taxon>Rhodospirillaceae</taxon>
        <taxon>Ferrovibrio</taxon>
    </lineage>
</organism>
<keyword evidence="8" id="KW-1185">Reference proteome</keyword>
<evidence type="ECO:0000256" key="3">
    <source>
        <dbReference type="ARBA" id="ARBA00022960"/>
    </source>
</evidence>
<protein>
    <submittedName>
        <fullName evidence="7">Peptidoglycan bridge formation glycyltransferase FemA/FemB family protein</fullName>
    </submittedName>
</protein>
<dbReference type="RefSeq" id="WP_144068271.1">
    <property type="nucleotide sequence ID" value="NZ_CP041636.1"/>
</dbReference>
<keyword evidence="4" id="KW-0573">Peptidoglycan synthesis</keyword>
<dbReference type="GO" id="GO:0071555">
    <property type="term" value="P:cell wall organization"/>
    <property type="evidence" value="ECO:0007669"/>
    <property type="project" value="UniProtKB-KW"/>
</dbReference>
<dbReference type="GO" id="GO:0008360">
    <property type="term" value="P:regulation of cell shape"/>
    <property type="evidence" value="ECO:0007669"/>
    <property type="project" value="UniProtKB-KW"/>
</dbReference>
<proteinExistence type="inferred from homology"/>
<dbReference type="InterPro" id="IPR050644">
    <property type="entry name" value="PG_Glycine_Bridge_Synth"/>
</dbReference>
<evidence type="ECO:0000313" key="8">
    <source>
        <dbReference type="Proteomes" id="UP000317496"/>
    </source>
</evidence>
<keyword evidence="5" id="KW-0012">Acyltransferase</keyword>
<dbReference type="PANTHER" id="PTHR36174">
    <property type="entry name" value="LIPID II:GLYCINE GLYCYLTRANSFERASE"/>
    <property type="match status" value="1"/>
</dbReference>
<reference evidence="7 8" key="1">
    <citation type="submission" date="2019-07" db="EMBL/GenBank/DDBJ databases">
        <title>Genome sequencing for Ferrovibrio sp. K5.</title>
        <authorList>
            <person name="Park S.-J."/>
        </authorList>
    </citation>
    <scope>NUCLEOTIDE SEQUENCE [LARGE SCALE GENOMIC DNA]</scope>
    <source>
        <strain evidence="7 8">K5</strain>
    </source>
</reference>
<evidence type="ECO:0000313" key="7">
    <source>
        <dbReference type="EMBL" id="QDO97290.1"/>
    </source>
</evidence>
<evidence type="ECO:0000256" key="5">
    <source>
        <dbReference type="ARBA" id="ARBA00023315"/>
    </source>
</evidence>
<name>A0A516H133_9PROT</name>
<keyword evidence="3" id="KW-0133">Cell shape</keyword>
<evidence type="ECO:0000256" key="2">
    <source>
        <dbReference type="ARBA" id="ARBA00022679"/>
    </source>
</evidence>
<accession>A0A516H133</accession>
<dbReference type="OrthoDB" id="341858at2"/>
<dbReference type="EMBL" id="CP041636">
    <property type="protein sequence ID" value="QDO97290.1"/>
    <property type="molecule type" value="Genomic_DNA"/>
</dbReference>
<evidence type="ECO:0000256" key="1">
    <source>
        <dbReference type="ARBA" id="ARBA00009943"/>
    </source>
</evidence>
<evidence type="ECO:0000256" key="6">
    <source>
        <dbReference type="ARBA" id="ARBA00023316"/>
    </source>
</evidence>
<dbReference type="PROSITE" id="PS51191">
    <property type="entry name" value="FEMABX"/>
    <property type="match status" value="1"/>
</dbReference>
<dbReference type="KEGG" id="fer:FNB15_08420"/>
<dbReference type="GO" id="GO:0016755">
    <property type="term" value="F:aminoacyltransferase activity"/>
    <property type="evidence" value="ECO:0007669"/>
    <property type="project" value="InterPro"/>
</dbReference>
<evidence type="ECO:0000256" key="4">
    <source>
        <dbReference type="ARBA" id="ARBA00022984"/>
    </source>
</evidence>
<dbReference type="GO" id="GO:0009252">
    <property type="term" value="P:peptidoglycan biosynthetic process"/>
    <property type="evidence" value="ECO:0007669"/>
    <property type="project" value="UniProtKB-KW"/>
</dbReference>
<dbReference type="Pfam" id="PF02388">
    <property type="entry name" value="FemAB"/>
    <property type="match status" value="1"/>
</dbReference>
<dbReference type="PANTHER" id="PTHR36174:SF1">
    <property type="entry name" value="LIPID II:GLYCINE GLYCYLTRANSFERASE"/>
    <property type="match status" value="1"/>
</dbReference>
<sequence length="327" mass="35909">MQLHPCTTPADWAAAQTALRFSVLEQSWCYGAATAAVTRDRVQPERWLLRRHDGSVAGLVQAFVRRVPPLGRFVRIVRGPLFVPGLPRADREAALALVRQIYPWRERCLLWWLPELNGGAESDAVMAQLGLRPMMTGYSSIRCDLRPPPEKLRSELDGKWRNTLKAAEKSALLMETASIAAGSWNDEAFAALLGEHAQHRLEEGFGGPDARFYAAYADAAKAARPDGEDALLFWAHAGTHQGRVRPLAGILVLRHGQAATYAMGWSNEAGRLVKAHYRLLWQAMLSLRGLGVTDFDLGGVDTQRGAGVARFKLGLNGSVFTLAGSYL</sequence>
<dbReference type="InterPro" id="IPR003447">
    <property type="entry name" value="FEMABX"/>
</dbReference>
<dbReference type="Proteomes" id="UP000317496">
    <property type="component" value="Chromosome"/>
</dbReference>
<dbReference type="InterPro" id="IPR016181">
    <property type="entry name" value="Acyl_CoA_acyltransferase"/>
</dbReference>
<dbReference type="AlphaFoldDB" id="A0A516H133"/>
<keyword evidence="6" id="KW-0961">Cell wall biogenesis/degradation</keyword>
<comment type="similarity">
    <text evidence="1">Belongs to the FemABX family.</text>
</comment>
<gene>
    <name evidence="7" type="ORF">FNB15_08420</name>
</gene>